<organism evidence="3 4">
    <name type="scientific">Tritrichomonas musculus</name>
    <dbReference type="NCBI Taxonomy" id="1915356"/>
    <lineage>
        <taxon>Eukaryota</taxon>
        <taxon>Metamonada</taxon>
        <taxon>Parabasalia</taxon>
        <taxon>Tritrichomonadida</taxon>
        <taxon>Tritrichomonadidae</taxon>
        <taxon>Tritrichomonas</taxon>
    </lineage>
</organism>
<keyword evidence="2" id="KW-0342">GTP-binding</keyword>
<dbReference type="PROSITE" id="PS51419">
    <property type="entry name" value="RAB"/>
    <property type="match status" value="1"/>
</dbReference>
<dbReference type="InterPro" id="IPR001806">
    <property type="entry name" value="Small_GTPase"/>
</dbReference>
<dbReference type="InterPro" id="IPR050227">
    <property type="entry name" value="Rab"/>
</dbReference>
<reference evidence="3 4" key="1">
    <citation type="submission" date="2024-04" db="EMBL/GenBank/DDBJ databases">
        <title>Tritrichomonas musculus Genome.</title>
        <authorList>
            <person name="Alves-Ferreira E."/>
            <person name="Grigg M."/>
            <person name="Lorenzi H."/>
            <person name="Galac M."/>
        </authorList>
    </citation>
    <scope>NUCLEOTIDE SEQUENCE [LARGE SCALE GENOMIC DNA]</scope>
    <source>
        <strain evidence="3 4">EAF2021</strain>
    </source>
</reference>
<dbReference type="SMART" id="SM00176">
    <property type="entry name" value="RAN"/>
    <property type="match status" value="1"/>
</dbReference>
<dbReference type="PRINTS" id="PR00449">
    <property type="entry name" value="RASTRNSFRMNG"/>
</dbReference>
<evidence type="ECO:0000256" key="2">
    <source>
        <dbReference type="ARBA" id="ARBA00023134"/>
    </source>
</evidence>
<gene>
    <name evidence="3" type="ORF">M9Y10_025671</name>
</gene>
<dbReference type="PANTHER" id="PTHR47977">
    <property type="entry name" value="RAS-RELATED PROTEIN RAB"/>
    <property type="match status" value="1"/>
</dbReference>
<dbReference type="Proteomes" id="UP001470230">
    <property type="component" value="Unassembled WGS sequence"/>
</dbReference>
<dbReference type="SUPFAM" id="SSF52540">
    <property type="entry name" value="P-loop containing nucleoside triphosphate hydrolases"/>
    <property type="match status" value="1"/>
</dbReference>
<sequence length="205" mass="23073">MEKIKNPPCYLGDISVGKTAIIKYQIEKKFTQTESTIGAASYNIIIDGKELTVYDTAGQERYNSLIDGYVKGSLVIIIVFDITNEESYDSVLSKWANYISDKCDPFSILLVGNKIDLSDDRVISFNDGTKLSNQIKDKFYKEIKGVDRELDDKRFSYYETSAKNGIGIDILFHFIAEMASAAQSLTNTNSVEINKPDQHDDKCKC</sequence>
<evidence type="ECO:0000313" key="4">
    <source>
        <dbReference type="Proteomes" id="UP001470230"/>
    </source>
</evidence>
<dbReference type="SMART" id="SM00173">
    <property type="entry name" value="RAS"/>
    <property type="match status" value="1"/>
</dbReference>
<keyword evidence="4" id="KW-1185">Reference proteome</keyword>
<evidence type="ECO:0000313" key="3">
    <source>
        <dbReference type="EMBL" id="KAK8842805.1"/>
    </source>
</evidence>
<dbReference type="SMART" id="SM00175">
    <property type="entry name" value="RAB"/>
    <property type="match status" value="1"/>
</dbReference>
<comment type="caution">
    <text evidence="3">The sequence shown here is derived from an EMBL/GenBank/DDBJ whole genome shotgun (WGS) entry which is preliminary data.</text>
</comment>
<dbReference type="Pfam" id="PF00071">
    <property type="entry name" value="Ras"/>
    <property type="match status" value="1"/>
</dbReference>
<dbReference type="InterPro" id="IPR027417">
    <property type="entry name" value="P-loop_NTPase"/>
</dbReference>
<protein>
    <submittedName>
        <fullName evidence="3">GTPase Ryh1</fullName>
    </submittedName>
</protein>
<name>A0ABR2H9B4_9EUKA</name>
<accession>A0ABR2H9B4</accession>
<dbReference type="CDD" id="cd00154">
    <property type="entry name" value="Rab"/>
    <property type="match status" value="1"/>
</dbReference>
<dbReference type="SMART" id="SM00174">
    <property type="entry name" value="RHO"/>
    <property type="match status" value="1"/>
</dbReference>
<keyword evidence="1" id="KW-0547">Nucleotide-binding</keyword>
<dbReference type="PROSITE" id="PS51421">
    <property type="entry name" value="RAS"/>
    <property type="match status" value="1"/>
</dbReference>
<dbReference type="Gene3D" id="3.40.50.300">
    <property type="entry name" value="P-loop containing nucleotide triphosphate hydrolases"/>
    <property type="match status" value="1"/>
</dbReference>
<dbReference type="NCBIfam" id="TIGR00231">
    <property type="entry name" value="small_GTP"/>
    <property type="match status" value="1"/>
</dbReference>
<proteinExistence type="predicted"/>
<dbReference type="InterPro" id="IPR005225">
    <property type="entry name" value="Small_GTP-bd"/>
</dbReference>
<evidence type="ECO:0000256" key="1">
    <source>
        <dbReference type="ARBA" id="ARBA00022741"/>
    </source>
</evidence>
<dbReference type="EMBL" id="JAPFFF010000037">
    <property type="protein sequence ID" value="KAK8842805.1"/>
    <property type="molecule type" value="Genomic_DNA"/>
</dbReference>